<accession>A0A7W8B444</accession>
<comment type="caution">
    <text evidence="1">The sequence shown here is derived from an EMBL/GenBank/DDBJ whole genome shotgun (WGS) entry which is preliminary data.</text>
</comment>
<dbReference type="Proteomes" id="UP000549009">
    <property type="component" value="Unassembled WGS sequence"/>
</dbReference>
<dbReference type="EMBL" id="JACHJD010000055">
    <property type="protein sequence ID" value="MBB5110010.1"/>
    <property type="molecule type" value="Genomic_DNA"/>
</dbReference>
<dbReference type="AlphaFoldDB" id="A0A7W8B444"/>
<evidence type="ECO:0000313" key="1">
    <source>
        <dbReference type="EMBL" id="MBB5110010.1"/>
    </source>
</evidence>
<evidence type="ECO:0000313" key="2">
    <source>
        <dbReference type="Proteomes" id="UP000549009"/>
    </source>
</evidence>
<protein>
    <submittedName>
        <fullName evidence="1">Uncharacterized protein</fullName>
    </submittedName>
</protein>
<sequence length="692" mass="72611">MSAIKAFAVIQKEISDAERQKATLILSPSDFGMEVNAGSEYFGQPIKFEPGFSCTKVGEITKISGMVTSEGAGENVKGEVAISNTGDQVTSLMVGFTPLDTHRLLAQPAMSTVLTKLGIVGTLTSISMTCYFTEMYAIKTIKTKDGLDSSTDVEAEIFADSATEFLLPFSKISLSCKASVKASTLMPYIVKLAGIDVPSEVSVLFSGMSVTGMVFNHNAETRYCSASCAGQLDLLGLKSAPGVLNVTVDNAGPEYFGRITTGGVEFDFMFDSATRLLGLSASYVQETELTLADTLDSLPSVVAGVVSPGALPQGLSDSISEVGISLVYSFETKTITTFSLRLEMASRWNLLENFLTLQDINLVFRGDRLGSTWSLSGGLRATCILGDSLELEASGSVPGGLIAMQLSPTKSNLVLTPRQAAQLSVPGNSSASIALNGLTAQYSILDKSFHLLMDVSAALPLPNPDGSGVISLTRCRLEVNRVSGKTDIAISGQADIGGVTTVLTAQKGDVGWSVLGAVSNLDTASIVGFLQNNGVPLPMFLARMKIDSLGFSYSTGGAGKGISFDLVGGIPIFSDVEVLAALHYDTSDTRRIFSGLLRVAFPGNVEETDISVKVTTGSSAELQAAIDSRAKPISLASFFAGLGCPQSDLMDEIMPKVTAAQIICSDHGVSALKLEGTLGQQVVTGSLVKLTY</sequence>
<organism evidence="1 2">
    <name type="scientific">Streptomyces spectabilis</name>
    <dbReference type="NCBI Taxonomy" id="68270"/>
    <lineage>
        <taxon>Bacteria</taxon>
        <taxon>Bacillati</taxon>
        <taxon>Actinomycetota</taxon>
        <taxon>Actinomycetes</taxon>
        <taxon>Kitasatosporales</taxon>
        <taxon>Streptomycetaceae</taxon>
        <taxon>Streptomyces</taxon>
    </lineage>
</organism>
<gene>
    <name evidence="1" type="ORF">FHS40_009140</name>
</gene>
<name>A0A7W8B444_STRST</name>
<proteinExistence type="predicted"/>
<keyword evidence="2" id="KW-1185">Reference proteome</keyword>
<reference evidence="1 2" key="1">
    <citation type="submission" date="2020-08" db="EMBL/GenBank/DDBJ databases">
        <title>Genomic Encyclopedia of Type Strains, Phase III (KMG-III): the genomes of soil and plant-associated and newly described type strains.</title>
        <authorList>
            <person name="Whitman W."/>
        </authorList>
    </citation>
    <scope>NUCLEOTIDE SEQUENCE [LARGE SCALE GENOMIC DNA]</scope>
    <source>
        <strain evidence="1 2">CECT 3146</strain>
    </source>
</reference>
<dbReference type="RefSeq" id="WP_184927109.1">
    <property type="nucleotide sequence ID" value="NZ_BMSQ01000048.1"/>
</dbReference>